<evidence type="ECO:0000256" key="1">
    <source>
        <dbReference type="ARBA" id="ARBA00009776"/>
    </source>
</evidence>
<dbReference type="GO" id="GO:0004798">
    <property type="term" value="F:dTMP kinase activity"/>
    <property type="evidence" value="ECO:0007669"/>
    <property type="project" value="UniProtKB-UniRule"/>
</dbReference>
<dbReference type="PANTHER" id="PTHR10344:SF4">
    <property type="entry name" value="UMP-CMP KINASE 2, MITOCHONDRIAL"/>
    <property type="match status" value="1"/>
</dbReference>
<dbReference type="PANTHER" id="PTHR10344">
    <property type="entry name" value="THYMIDYLATE KINASE"/>
    <property type="match status" value="1"/>
</dbReference>
<dbReference type="Proteomes" id="UP000246278">
    <property type="component" value="Unassembled WGS sequence"/>
</dbReference>
<organism evidence="14 15">
    <name type="scientific">Prosthecochloris marina</name>
    <dbReference type="NCBI Taxonomy" id="2017681"/>
    <lineage>
        <taxon>Bacteria</taxon>
        <taxon>Pseudomonadati</taxon>
        <taxon>Chlorobiota</taxon>
        <taxon>Chlorobiia</taxon>
        <taxon>Chlorobiales</taxon>
        <taxon>Chlorobiaceae</taxon>
        <taxon>Prosthecochloris</taxon>
    </lineage>
</organism>
<evidence type="ECO:0000256" key="10">
    <source>
        <dbReference type="ARBA" id="ARBA00048743"/>
    </source>
</evidence>
<dbReference type="GO" id="GO:0006233">
    <property type="term" value="P:dTDP biosynthetic process"/>
    <property type="evidence" value="ECO:0007669"/>
    <property type="project" value="InterPro"/>
</dbReference>
<dbReference type="GO" id="GO:0005524">
    <property type="term" value="F:ATP binding"/>
    <property type="evidence" value="ECO:0007669"/>
    <property type="project" value="UniProtKB-UniRule"/>
</dbReference>
<dbReference type="NCBIfam" id="TIGR00041">
    <property type="entry name" value="DTMP_kinase"/>
    <property type="match status" value="1"/>
</dbReference>
<dbReference type="GO" id="GO:0006235">
    <property type="term" value="P:dTTP biosynthetic process"/>
    <property type="evidence" value="ECO:0007669"/>
    <property type="project" value="UniProtKB-UniRule"/>
</dbReference>
<keyword evidence="15" id="KW-1185">Reference proteome</keyword>
<feature type="domain" description="Thymidylate kinase-like" evidence="13">
    <location>
        <begin position="5"/>
        <end position="201"/>
    </location>
</feature>
<evidence type="ECO:0000256" key="7">
    <source>
        <dbReference type="ARBA" id="ARBA00022777"/>
    </source>
</evidence>
<dbReference type="Pfam" id="PF02223">
    <property type="entry name" value="Thymidylate_kin"/>
    <property type="match status" value="1"/>
</dbReference>
<evidence type="ECO:0000313" key="15">
    <source>
        <dbReference type="Proteomes" id="UP000246278"/>
    </source>
</evidence>
<gene>
    <name evidence="12 14" type="primary">tmk</name>
    <name evidence="14" type="ORF">CR164_06410</name>
</gene>
<keyword evidence="5 12" id="KW-0545">Nucleotide biosynthesis</keyword>
<comment type="caution">
    <text evidence="14">The sequence shown here is derived from an EMBL/GenBank/DDBJ whole genome shotgun (WGS) entry which is preliminary data.</text>
</comment>
<evidence type="ECO:0000256" key="5">
    <source>
        <dbReference type="ARBA" id="ARBA00022727"/>
    </source>
</evidence>
<proteinExistence type="inferred from homology"/>
<dbReference type="HAMAP" id="MF_00165">
    <property type="entry name" value="Thymidylate_kinase"/>
    <property type="match status" value="1"/>
</dbReference>
<dbReference type="InterPro" id="IPR018094">
    <property type="entry name" value="Thymidylate_kinase"/>
</dbReference>
<evidence type="ECO:0000259" key="13">
    <source>
        <dbReference type="Pfam" id="PF02223"/>
    </source>
</evidence>
<keyword evidence="4 12" id="KW-0808">Transferase</keyword>
<feature type="binding site" evidence="12">
    <location>
        <begin position="7"/>
        <end position="14"/>
    </location>
    <ligand>
        <name>ATP</name>
        <dbReference type="ChEBI" id="CHEBI:30616"/>
    </ligand>
</feature>
<dbReference type="GO" id="GO:0005829">
    <property type="term" value="C:cytosol"/>
    <property type="evidence" value="ECO:0007669"/>
    <property type="project" value="TreeGrafter"/>
</dbReference>
<keyword evidence="7 12" id="KW-0418">Kinase</keyword>
<reference evidence="15" key="1">
    <citation type="submission" date="2017-10" db="EMBL/GenBank/DDBJ databases">
        <authorList>
            <person name="Gaisin V.A."/>
            <person name="Rysina M.S."/>
            <person name="Grouzdev D.S."/>
        </authorList>
    </citation>
    <scope>NUCLEOTIDE SEQUENCE [LARGE SCALE GENOMIC DNA]</scope>
    <source>
        <strain evidence="15">V1</strain>
    </source>
</reference>
<dbReference type="GO" id="GO:0006227">
    <property type="term" value="P:dUDP biosynthetic process"/>
    <property type="evidence" value="ECO:0007669"/>
    <property type="project" value="TreeGrafter"/>
</dbReference>
<dbReference type="PROSITE" id="PS01331">
    <property type="entry name" value="THYMIDYLATE_KINASE"/>
    <property type="match status" value="1"/>
</dbReference>
<evidence type="ECO:0000256" key="3">
    <source>
        <dbReference type="ARBA" id="ARBA00017144"/>
    </source>
</evidence>
<dbReference type="RefSeq" id="WP_110023117.1">
    <property type="nucleotide sequence ID" value="NZ_PDNZ01000004.1"/>
</dbReference>
<dbReference type="InterPro" id="IPR018095">
    <property type="entry name" value="Thymidylate_kin_CS"/>
</dbReference>
<evidence type="ECO:0000256" key="8">
    <source>
        <dbReference type="ARBA" id="ARBA00022840"/>
    </source>
</evidence>
<dbReference type="EMBL" id="PDNZ01000004">
    <property type="protein sequence ID" value="PWW81984.1"/>
    <property type="molecule type" value="Genomic_DNA"/>
</dbReference>
<dbReference type="CDD" id="cd01672">
    <property type="entry name" value="TMPK"/>
    <property type="match status" value="1"/>
</dbReference>
<keyword evidence="8 12" id="KW-0067">ATP-binding</keyword>
<dbReference type="Gene3D" id="3.40.50.300">
    <property type="entry name" value="P-loop containing nucleotide triphosphate hydrolases"/>
    <property type="match status" value="1"/>
</dbReference>
<dbReference type="InterPro" id="IPR027417">
    <property type="entry name" value="P-loop_NTPase"/>
</dbReference>
<evidence type="ECO:0000256" key="9">
    <source>
        <dbReference type="ARBA" id="ARBA00029962"/>
    </source>
</evidence>
<sequence length="225" mass="25639">MLITFEGIDGAGKSTQVKKLKKFLMEKGHEVLTLREPGGTIVAEKIRDLLLASKHDITPIGELLLFSASRAELVQNIIVPELQQNRIVILDRFYDSTTAYQGYGRGLDLETLRQINAISSFGLKPDVTFFLDISPEDALIRKFSEKSIPLAFEQSELDRMESSGLAFYQRVREGYMKLVETNERFILLDAGDEPQEIHNKIIQKLAPFCSNKQKKPMQSEKREKF</sequence>
<comment type="similarity">
    <text evidence="1 12">Belongs to the thymidylate kinase family.</text>
</comment>
<dbReference type="OrthoDB" id="9774907at2"/>
<evidence type="ECO:0000313" key="14">
    <source>
        <dbReference type="EMBL" id="PWW81984.1"/>
    </source>
</evidence>
<dbReference type="AlphaFoldDB" id="A0A317T5R2"/>
<evidence type="ECO:0000256" key="2">
    <source>
        <dbReference type="ARBA" id="ARBA00012980"/>
    </source>
</evidence>
<keyword evidence="6 12" id="KW-0547">Nucleotide-binding</keyword>
<protein>
    <recommendedName>
        <fullName evidence="3 12">Thymidylate kinase</fullName>
        <ecNumber evidence="2 12">2.7.4.9</ecNumber>
    </recommendedName>
    <alternativeName>
        <fullName evidence="9 12">dTMP kinase</fullName>
    </alternativeName>
</protein>
<dbReference type="FunFam" id="3.40.50.300:FF:000225">
    <property type="entry name" value="Thymidylate kinase"/>
    <property type="match status" value="1"/>
</dbReference>
<comment type="function">
    <text evidence="11 12">Phosphorylation of dTMP to form dTDP in both de novo and salvage pathways of dTTP synthesis.</text>
</comment>
<dbReference type="SUPFAM" id="SSF52540">
    <property type="entry name" value="P-loop containing nucleoside triphosphate hydrolases"/>
    <property type="match status" value="1"/>
</dbReference>
<evidence type="ECO:0000256" key="12">
    <source>
        <dbReference type="HAMAP-Rule" id="MF_00165"/>
    </source>
</evidence>
<accession>A0A317T5R2</accession>
<dbReference type="EC" id="2.7.4.9" evidence="2 12"/>
<evidence type="ECO:0000256" key="11">
    <source>
        <dbReference type="ARBA" id="ARBA00057735"/>
    </source>
</evidence>
<name>A0A317T5R2_9CHLB</name>
<evidence type="ECO:0000256" key="6">
    <source>
        <dbReference type="ARBA" id="ARBA00022741"/>
    </source>
</evidence>
<evidence type="ECO:0000256" key="4">
    <source>
        <dbReference type="ARBA" id="ARBA00022679"/>
    </source>
</evidence>
<comment type="catalytic activity">
    <reaction evidence="10 12">
        <text>dTMP + ATP = dTDP + ADP</text>
        <dbReference type="Rhea" id="RHEA:13517"/>
        <dbReference type="ChEBI" id="CHEBI:30616"/>
        <dbReference type="ChEBI" id="CHEBI:58369"/>
        <dbReference type="ChEBI" id="CHEBI:63528"/>
        <dbReference type="ChEBI" id="CHEBI:456216"/>
        <dbReference type="EC" id="2.7.4.9"/>
    </reaction>
</comment>
<dbReference type="InterPro" id="IPR039430">
    <property type="entry name" value="Thymidylate_kin-like_dom"/>
</dbReference>